<dbReference type="PROSITE" id="PS50931">
    <property type="entry name" value="HTH_LYSR"/>
    <property type="match status" value="1"/>
</dbReference>
<dbReference type="Gene3D" id="3.40.190.290">
    <property type="match status" value="1"/>
</dbReference>
<dbReference type="Gene3D" id="1.10.10.10">
    <property type="entry name" value="Winged helix-like DNA-binding domain superfamily/Winged helix DNA-binding domain"/>
    <property type="match status" value="1"/>
</dbReference>
<keyword evidence="7" id="KW-1185">Reference proteome</keyword>
<dbReference type="InterPro" id="IPR005119">
    <property type="entry name" value="LysR_subst-bd"/>
</dbReference>
<dbReference type="InterPro" id="IPR000847">
    <property type="entry name" value="LysR_HTH_N"/>
</dbReference>
<feature type="domain" description="HTH lysR-type" evidence="5">
    <location>
        <begin position="7"/>
        <end position="63"/>
    </location>
</feature>
<dbReference type="InterPro" id="IPR036390">
    <property type="entry name" value="WH_DNA-bd_sf"/>
</dbReference>
<comment type="similarity">
    <text evidence="1">Belongs to the LysR transcriptional regulatory family.</text>
</comment>
<name>A0ABX8EBZ9_9SPHN</name>
<keyword evidence="2" id="KW-0805">Transcription regulation</keyword>
<reference evidence="6 7" key="1">
    <citation type="journal article" date="2021" name="Int. J. Syst. Evol. Microbiol.">
        <title>Novosphingobium decolorationis sp. nov., an aniline blue-decolourizing bacterium isolated from East Pacific sediment.</title>
        <authorList>
            <person name="Chen X."/>
            <person name="Dong B."/>
            <person name="Chen T."/>
            <person name="Ren N."/>
            <person name="Wang J."/>
            <person name="Xu Y."/>
            <person name="Yang J."/>
            <person name="Zhu S."/>
            <person name="Chen J."/>
        </authorList>
    </citation>
    <scope>NUCLEOTIDE SEQUENCE [LARGE SCALE GENOMIC DNA]</scope>
    <source>
        <strain evidence="6 7">502str22</strain>
    </source>
</reference>
<dbReference type="Proteomes" id="UP000677126">
    <property type="component" value="Chromosome"/>
</dbReference>
<evidence type="ECO:0000256" key="1">
    <source>
        <dbReference type="ARBA" id="ARBA00009437"/>
    </source>
</evidence>
<evidence type="ECO:0000256" key="3">
    <source>
        <dbReference type="ARBA" id="ARBA00023125"/>
    </source>
</evidence>
<evidence type="ECO:0000256" key="2">
    <source>
        <dbReference type="ARBA" id="ARBA00023015"/>
    </source>
</evidence>
<organism evidence="6 7">
    <name type="scientific">Novosphingobium decolorationis</name>
    <dbReference type="NCBI Taxonomy" id="2698673"/>
    <lineage>
        <taxon>Bacteria</taxon>
        <taxon>Pseudomonadati</taxon>
        <taxon>Pseudomonadota</taxon>
        <taxon>Alphaproteobacteria</taxon>
        <taxon>Sphingomonadales</taxon>
        <taxon>Sphingomonadaceae</taxon>
        <taxon>Novosphingobium</taxon>
    </lineage>
</organism>
<protein>
    <submittedName>
        <fullName evidence="6">LysR family transcriptional regulator</fullName>
    </submittedName>
</protein>
<gene>
    <name evidence="6" type="ORF">HT578_19950</name>
</gene>
<dbReference type="EMBL" id="CP054856">
    <property type="protein sequence ID" value="QVM85670.1"/>
    <property type="molecule type" value="Genomic_DNA"/>
</dbReference>
<dbReference type="Pfam" id="PF00126">
    <property type="entry name" value="HTH_1"/>
    <property type="match status" value="1"/>
</dbReference>
<accession>A0ABX8EBZ9</accession>
<dbReference type="SUPFAM" id="SSF46785">
    <property type="entry name" value="Winged helix' DNA-binding domain"/>
    <property type="match status" value="1"/>
</dbReference>
<evidence type="ECO:0000313" key="6">
    <source>
        <dbReference type="EMBL" id="QVM85670.1"/>
    </source>
</evidence>
<dbReference type="InterPro" id="IPR058163">
    <property type="entry name" value="LysR-type_TF_proteobact-type"/>
</dbReference>
<dbReference type="PANTHER" id="PTHR30537:SF3">
    <property type="entry name" value="TRANSCRIPTIONAL REGULATORY PROTEIN"/>
    <property type="match status" value="1"/>
</dbReference>
<dbReference type="Pfam" id="PF03466">
    <property type="entry name" value="LysR_substrate"/>
    <property type="match status" value="1"/>
</dbReference>
<dbReference type="InterPro" id="IPR036388">
    <property type="entry name" value="WH-like_DNA-bd_sf"/>
</dbReference>
<evidence type="ECO:0000313" key="7">
    <source>
        <dbReference type="Proteomes" id="UP000677126"/>
    </source>
</evidence>
<keyword evidence="3" id="KW-0238">DNA-binding</keyword>
<evidence type="ECO:0000256" key="4">
    <source>
        <dbReference type="ARBA" id="ARBA00023163"/>
    </source>
</evidence>
<proteinExistence type="inferred from homology"/>
<dbReference type="RefSeq" id="WP_213501198.1">
    <property type="nucleotide sequence ID" value="NZ_CP054856.1"/>
</dbReference>
<evidence type="ECO:0000259" key="5">
    <source>
        <dbReference type="PROSITE" id="PS50931"/>
    </source>
</evidence>
<keyword evidence="4" id="KW-0804">Transcription</keyword>
<sequence length="317" mass="34320">MPISDADWSDFQAFLAIARSGQLARAARRLGVNPTTMGRRLRRLEAALGTTLFEQTRTGQVLTEAGEALLAAVEQMDRAAAGITGSGEGEDGLTGTLRIGTPEGFATDFLSPRLAQFQSRHPGLAIDLVSAPGEALSPGRREADVAIVLARPRKGPLVAHKLADYALGLYASADYLAAHGVPRAPADLLEGHRLVGYIPDRLHAPELRYLDEIHPALKASLRAPSITAQHSLIANGAGVGVLPAFMAHTDPRLVPVLSEVRLERAFWFVTHEDIRRLPRIRAFRQWLDETVRAGEEVLMPRGARAAPENARKKELPS</sequence>
<dbReference type="SUPFAM" id="SSF53850">
    <property type="entry name" value="Periplasmic binding protein-like II"/>
    <property type="match status" value="1"/>
</dbReference>
<dbReference type="PANTHER" id="PTHR30537">
    <property type="entry name" value="HTH-TYPE TRANSCRIPTIONAL REGULATOR"/>
    <property type="match status" value="1"/>
</dbReference>